<feature type="active site" description="Cysteine sulfenic acid (-SOH) intermediate; for peroxidase activity" evidence="10">
    <location>
        <position position="50"/>
    </location>
</feature>
<dbReference type="NCBIfam" id="NF011576">
    <property type="entry name" value="PRK15000.1"/>
    <property type="match status" value="1"/>
</dbReference>
<dbReference type="OrthoDB" id="9812811at2"/>
<dbReference type="PANTHER" id="PTHR10681:SF128">
    <property type="entry name" value="THIOREDOXIN-DEPENDENT PEROXIDE REDUCTASE, MITOCHONDRIAL"/>
    <property type="match status" value="1"/>
</dbReference>
<dbReference type="GO" id="GO:0045454">
    <property type="term" value="P:cell redox homeostasis"/>
    <property type="evidence" value="ECO:0007669"/>
    <property type="project" value="TreeGrafter"/>
</dbReference>
<sequence length="200" mass="22455">MILVTRLAPDFTAPAVLGTGEIIEKFNFTAHTAGKMSVVFFWPMDFTFVCPSELISFNKRYIEFQKRSVEVIGISFDSQFVHNAWRKTSIHQGGIGNVQYAMVADIKREIQKSWGIEHPDAGVALRASFLIDKIGVVRHQVVNDLPLGRNVNELLRMVDALQFHEKSGEVCPAQWEKGMVGIEASSDGIAKYLSQNQDRL</sequence>
<protein>
    <recommendedName>
        <fullName evidence="8">Thioredoxin peroxidase</fullName>
    </recommendedName>
</protein>
<name>A0A451D235_9GAMM</name>
<evidence type="ECO:0000313" key="12">
    <source>
        <dbReference type="EMBL" id="VFP79698.1"/>
    </source>
</evidence>
<evidence type="ECO:0000256" key="6">
    <source>
        <dbReference type="ARBA" id="ARBA00023157"/>
    </source>
</evidence>
<dbReference type="GO" id="GO:0006979">
    <property type="term" value="P:response to oxidative stress"/>
    <property type="evidence" value="ECO:0007669"/>
    <property type="project" value="TreeGrafter"/>
</dbReference>
<dbReference type="GO" id="GO:0005829">
    <property type="term" value="C:cytosol"/>
    <property type="evidence" value="ECO:0007669"/>
    <property type="project" value="TreeGrafter"/>
</dbReference>
<dbReference type="PIRSF" id="PIRSF000239">
    <property type="entry name" value="AHPC"/>
    <property type="match status" value="1"/>
</dbReference>
<gene>
    <name evidence="12" type="primary">ahpC</name>
    <name evidence="12" type="ORF">ERCICUMA2628_245</name>
</gene>
<dbReference type="InterPro" id="IPR050217">
    <property type="entry name" value="Peroxiredoxin"/>
</dbReference>
<proteinExistence type="inferred from homology"/>
<dbReference type="EMBL" id="LR217703">
    <property type="protein sequence ID" value="VFP79698.1"/>
    <property type="molecule type" value="Genomic_DNA"/>
</dbReference>
<keyword evidence="4 12" id="KW-0575">Peroxidase</keyword>
<keyword evidence="5 12" id="KW-0560">Oxidoreductase</keyword>
<dbReference type="SUPFAM" id="SSF52833">
    <property type="entry name" value="Thioredoxin-like"/>
    <property type="match status" value="1"/>
</dbReference>
<comment type="subcellular location">
    <subcellularLocation>
        <location evidence="1">Cytoplasm</location>
    </subcellularLocation>
</comment>
<evidence type="ECO:0000256" key="4">
    <source>
        <dbReference type="ARBA" id="ARBA00022559"/>
    </source>
</evidence>
<feature type="domain" description="Thioredoxin" evidence="11">
    <location>
        <begin position="2"/>
        <end position="163"/>
    </location>
</feature>
<dbReference type="GO" id="GO:0033554">
    <property type="term" value="P:cellular response to stress"/>
    <property type="evidence" value="ECO:0007669"/>
    <property type="project" value="TreeGrafter"/>
</dbReference>
<evidence type="ECO:0000256" key="8">
    <source>
        <dbReference type="ARBA" id="ARBA00032824"/>
    </source>
</evidence>
<organism evidence="12 13">
    <name type="scientific">Candidatus Erwinia haradaeae</name>
    <dbReference type="NCBI Taxonomy" id="1922217"/>
    <lineage>
        <taxon>Bacteria</taxon>
        <taxon>Pseudomonadati</taxon>
        <taxon>Pseudomonadota</taxon>
        <taxon>Gammaproteobacteria</taxon>
        <taxon>Enterobacterales</taxon>
        <taxon>Erwiniaceae</taxon>
        <taxon>Erwinia</taxon>
    </lineage>
</organism>
<evidence type="ECO:0000256" key="9">
    <source>
        <dbReference type="ARBA" id="ARBA00037420"/>
    </source>
</evidence>
<comment type="similarity">
    <text evidence="2">Belongs to the peroxiredoxin family. AhpC/Prx1 subfamily.</text>
</comment>
<reference evidence="12 13" key="1">
    <citation type="submission" date="2019-02" db="EMBL/GenBank/DDBJ databases">
        <authorList>
            <person name="Manzano-Marin A."/>
            <person name="Manzano-Marin A."/>
        </authorList>
    </citation>
    <scope>NUCLEOTIDE SEQUENCE [LARGE SCALE GENOMIC DNA]</scope>
    <source>
        <strain evidence="12 13">ErCicuneomaculata</strain>
    </source>
</reference>
<accession>A0A451D235</accession>
<evidence type="ECO:0000256" key="10">
    <source>
        <dbReference type="PIRSR" id="PIRSR000239-1"/>
    </source>
</evidence>
<dbReference type="InterPro" id="IPR024706">
    <property type="entry name" value="Peroxiredoxin_AhpC-typ"/>
</dbReference>
<dbReference type="InterPro" id="IPR000866">
    <property type="entry name" value="AhpC/TSA"/>
</dbReference>
<dbReference type="GO" id="GO:0042744">
    <property type="term" value="P:hydrogen peroxide catabolic process"/>
    <property type="evidence" value="ECO:0007669"/>
    <property type="project" value="TreeGrafter"/>
</dbReference>
<dbReference type="InterPro" id="IPR036249">
    <property type="entry name" value="Thioredoxin-like_sf"/>
</dbReference>
<dbReference type="InterPro" id="IPR019479">
    <property type="entry name" value="Peroxiredoxin_C"/>
</dbReference>
<keyword evidence="7" id="KW-0676">Redox-active center</keyword>
<evidence type="ECO:0000256" key="5">
    <source>
        <dbReference type="ARBA" id="ARBA00023002"/>
    </source>
</evidence>
<evidence type="ECO:0000313" key="13">
    <source>
        <dbReference type="Proteomes" id="UP000294412"/>
    </source>
</evidence>
<dbReference type="Proteomes" id="UP000294412">
    <property type="component" value="Chromosome"/>
</dbReference>
<evidence type="ECO:0000259" key="11">
    <source>
        <dbReference type="PROSITE" id="PS51352"/>
    </source>
</evidence>
<dbReference type="GO" id="GO:0008379">
    <property type="term" value="F:thioredoxin peroxidase activity"/>
    <property type="evidence" value="ECO:0007669"/>
    <property type="project" value="TreeGrafter"/>
</dbReference>
<keyword evidence="3" id="KW-0963">Cytoplasm</keyword>
<dbReference type="Pfam" id="PF00578">
    <property type="entry name" value="AhpC-TSA"/>
    <property type="match status" value="1"/>
</dbReference>
<dbReference type="InterPro" id="IPR013766">
    <property type="entry name" value="Thioredoxin_domain"/>
</dbReference>
<evidence type="ECO:0000256" key="2">
    <source>
        <dbReference type="ARBA" id="ARBA00009796"/>
    </source>
</evidence>
<keyword evidence="6" id="KW-1015">Disulfide bond</keyword>
<dbReference type="Gene3D" id="3.40.30.10">
    <property type="entry name" value="Glutaredoxin"/>
    <property type="match status" value="1"/>
</dbReference>
<evidence type="ECO:0000256" key="1">
    <source>
        <dbReference type="ARBA" id="ARBA00004496"/>
    </source>
</evidence>
<evidence type="ECO:0000256" key="7">
    <source>
        <dbReference type="ARBA" id="ARBA00023284"/>
    </source>
</evidence>
<dbReference type="PANTHER" id="PTHR10681">
    <property type="entry name" value="THIOREDOXIN PEROXIDASE"/>
    <property type="match status" value="1"/>
</dbReference>
<dbReference type="PROSITE" id="PS51352">
    <property type="entry name" value="THIOREDOXIN_2"/>
    <property type="match status" value="1"/>
</dbReference>
<dbReference type="RefSeq" id="WP_157993470.1">
    <property type="nucleotide sequence ID" value="NZ_LR217703.1"/>
</dbReference>
<evidence type="ECO:0000256" key="3">
    <source>
        <dbReference type="ARBA" id="ARBA00022490"/>
    </source>
</evidence>
<dbReference type="FunFam" id="3.40.30.10:FF:000002">
    <property type="entry name" value="Alkyl hydroperoxide reductase C"/>
    <property type="match status" value="1"/>
</dbReference>
<comment type="function">
    <text evidence="9">Thiol-specific peroxidase that catalyzes the reduction of hydrogen peroxide and organic hydroperoxides to water and alcohols, respectively. Plays a role in cell protection against oxidative stress by detoxifying peroxides.</text>
</comment>
<dbReference type="AlphaFoldDB" id="A0A451D235"/>
<dbReference type="CDD" id="cd03015">
    <property type="entry name" value="PRX_Typ2cys"/>
    <property type="match status" value="1"/>
</dbReference>
<dbReference type="Pfam" id="PF10417">
    <property type="entry name" value="1-cysPrx_C"/>
    <property type="match status" value="1"/>
</dbReference>